<dbReference type="Proteomes" id="UP000441522">
    <property type="component" value="Unassembled WGS sequence"/>
</dbReference>
<dbReference type="AlphaFoldDB" id="A0A396F7G1"/>
<sequence length="161" mass="18870">MKRVEGTSGIRLIECVSPARNRWRIRWDVQEREDGSASYMEESFVGRPHMDTIKSVITDWYNEQIDREILSGFLYEGMPVWLSSENQFNYKAAYDLAVQTGGATLPVTFKFGTDEVPQYREFVTLEELTDFYTKAMKHVQDTLSDGWRKKDAFDPEKYRVE</sequence>
<evidence type="ECO:0000313" key="6">
    <source>
        <dbReference type="EMBL" id="RHD85530.1"/>
    </source>
</evidence>
<evidence type="ECO:0000313" key="11">
    <source>
        <dbReference type="Proteomes" id="UP000470332"/>
    </source>
</evidence>
<accession>A0A396F7G1</accession>
<dbReference type="EMBL" id="WDBI01000010">
    <property type="protein sequence ID" value="KAB6527334.1"/>
    <property type="molecule type" value="Genomic_DNA"/>
</dbReference>
<organism evidence="6 8">
    <name type="scientific">Phocaeicola vulgatus</name>
    <name type="common">Bacteroides vulgatus</name>
    <dbReference type="NCBI Taxonomy" id="821"/>
    <lineage>
        <taxon>Bacteria</taxon>
        <taxon>Pseudomonadati</taxon>
        <taxon>Bacteroidota</taxon>
        <taxon>Bacteroidia</taxon>
        <taxon>Bacteroidales</taxon>
        <taxon>Bacteroidaceae</taxon>
        <taxon>Phocaeicola</taxon>
    </lineage>
</organism>
<dbReference type="Proteomes" id="UP000469427">
    <property type="component" value="Unassembled WGS sequence"/>
</dbReference>
<evidence type="ECO:0000259" key="1">
    <source>
        <dbReference type="Pfam" id="PF14301"/>
    </source>
</evidence>
<reference evidence="9 10" key="2">
    <citation type="journal article" date="2019" name="Nat. Med.">
        <title>A library of human gut bacterial isolates paired with longitudinal multiomics data enables mechanistic microbiome research.</title>
        <authorList>
            <person name="Poyet M."/>
            <person name="Groussin M."/>
            <person name="Gibbons S.M."/>
            <person name="Avila-Pacheco J."/>
            <person name="Jiang X."/>
            <person name="Kearney S.M."/>
            <person name="Perrotta A.R."/>
            <person name="Berdy B."/>
            <person name="Zhao S."/>
            <person name="Lieberman T.D."/>
            <person name="Swanson P.K."/>
            <person name="Smith M."/>
            <person name="Roesemann S."/>
            <person name="Alexander J.E."/>
            <person name="Rich S.A."/>
            <person name="Livny J."/>
            <person name="Vlamakis H."/>
            <person name="Clish C."/>
            <person name="Bullock K."/>
            <person name="Deik A."/>
            <person name="Scott J."/>
            <person name="Pierce K.A."/>
            <person name="Xavier R.J."/>
            <person name="Alm E.J."/>
        </authorList>
    </citation>
    <scope>NUCLEOTIDE SEQUENCE [LARGE SCALE GENOMIC DNA]</scope>
    <source>
        <strain evidence="4 10">BIOML-A122</strain>
        <strain evidence="2 9">BIOML-A5</strain>
        <strain evidence="3 11">BIOML-A9</strain>
    </source>
</reference>
<name>A0A396F7G1_PHOVU</name>
<protein>
    <recommendedName>
        <fullName evidence="1">DUF4376 domain-containing protein</fullName>
    </recommendedName>
</protein>
<dbReference type="EMBL" id="QSJM01000002">
    <property type="protein sequence ID" value="RHD85530.1"/>
    <property type="molecule type" value="Genomic_DNA"/>
</dbReference>
<dbReference type="Pfam" id="PF14301">
    <property type="entry name" value="DUF4376"/>
    <property type="match status" value="1"/>
</dbReference>
<dbReference type="Proteomes" id="UP000261003">
    <property type="component" value="Unassembled WGS sequence"/>
</dbReference>
<gene>
    <name evidence="6" type="ORF">DW783_01420</name>
    <name evidence="5" type="ORF">DXC16_04500</name>
    <name evidence="2" type="ORF">GAS29_10440</name>
    <name evidence="3" type="ORF">GAS37_01635</name>
    <name evidence="4" type="ORF">GAY98_08305</name>
</gene>
<evidence type="ECO:0000313" key="8">
    <source>
        <dbReference type="Proteomes" id="UP000283429"/>
    </source>
</evidence>
<evidence type="ECO:0000313" key="2">
    <source>
        <dbReference type="EMBL" id="KAB3856091.1"/>
    </source>
</evidence>
<dbReference type="RefSeq" id="WP_005943907.1">
    <property type="nucleotide sequence ID" value="NZ_CP181424.1"/>
</dbReference>
<evidence type="ECO:0000313" key="5">
    <source>
        <dbReference type="EMBL" id="RGM46416.1"/>
    </source>
</evidence>
<evidence type="ECO:0000313" key="9">
    <source>
        <dbReference type="Proteomes" id="UP000441522"/>
    </source>
</evidence>
<comment type="caution">
    <text evidence="6">The sequence shown here is derived from an EMBL/GenBank/DDBJ whole genome shotgun (WGS) entry which is preliminary data.</text>
</comment>
<feature type="domain" description="DUF4376" evidence="1">
    <location>
        <begin position="61"/>
        <end position="156"/>
    </location>
</feature>
<dbReference type="Proteomes" id="UP000470332">
    <property type="component" value="Unassembled WGS sequence"/>
</dbReference>
<evidence type="ECO:0000313" key="3">
    <source>
        <dbReference type="EMBL" id="KAB3867103.1"/>
    </source>
</evidence>
<dbReference type="GeneID" id="60060798"/>
<dbReference type="InterPro" id="IPR025484">
    <property type="entry name" value="DUF4376"/>
</dbReference>
<evidence type="ECO:0000313" key="7">
    <source>
        <dbReference type="Proteomes" id="UP000261003"/>
    </source>
</evidence>
<proteinExistence type="predicted"/>
<reference evidence="7 8" key="1">
    <citation type="submission" date="2018-08" db="EMBL/GenBank/DDBJ databases">
        <title>A genome reference for cultivated species of the human gut microbiota.</title>
        <authorList>
            <person name="Zou Y."/>
            <person name="Xue W."/>
            <person name="Luo G."/>
        </authorList>
    </citation>
    <scope>NUCLEOTIDE SEQUENCE [LARGE SCALE GENOMIC DNA]</scope>
    <source>
        <strain evidence="6 8">AM30-40</strain>
        <strain evidence="5 7">OM08-13BH</strain>
    </source>
</reference>
<dbReference type="Proteomes" id="UP000283429">
    <property type="component" value="Unassembled WGS sequence"/>
</dbReference>
<dbReference type="EMBL" id="WCWW01000021">
    <property type="protein sequence ID" value="KAB3856091.1"/>
    <property type="molecule type" value="Genomic_DNA"/>
</dbReference>
<dbReference type="EMBL" id="WCXA01000002">
    <property type="protein sequence ID" value="KAB3867103.1"/>
    <property type="molecule type" value="Genomic_DNA"/>
</dbReference>
<dbReference type="EMBL" id="QSTG01000005">
    <property type="protein sequence ID" value="RGM46416.1"/>
    <property type="molecule type" value="Genomic_DNA"/>
</dbReference>
<evidence type="ECO:0000313" key="4">
    <source>
        <dbReference type="EMBL" id="KAB6527334.1"/>
    </source>
</evidence>
<evidence type="ECO:0000313" key="10">
    <source>
        <dbReference type="Proteomes" id="UP000469427"/>
    </source>
</evidence>